<reference evidence="3 4" key="1">
    <citation type="submission" date="2023-09" db="EMBL/GenBank/DDBJ databases">
        <title>Genomes of two closely related lineages of the louse Polyplax serrata with different host specificities.</title>
        <authorList>
            <person name="Martinu J."/>
            <person name="Tarabai H."/>
            <person name="Stefka J."/>
            <person name="Hypsa V."/>
        </authorList>
    </citation>
    <scope>NUCLEOTIDE SEQUENCE [LARGE SCALE GENOMIC DNA]</scope>
    <source>
        <strain evidence="3">98ZLc_SE</strain>
    </source>
</reference>
<protein>
    <recommendedName>
        <fullName evidence="2">Ketoreductase domain-containing protein</fullName>
    </recommendedName>
</protein>
<dbReference type="Gene3D" id="3.40.50.720">
    <property type="entry name" value="NAD(P)-binding Rossmann-like Domain"/>
    <property type="match status" value="1"/>
</dbReference>
<evidence type="ECO:0000313" key="4">
    <source>
        <dbReference type="Proteomes" id="UP001359485"/>
    </source>
</evidence>
<dbReference type="PROSITE" id="PS00061">
    <property type="entry name" value="ADH_SHORT"/>
    <property type="match status" value="1"/>
</dbReference>
<dbReference type="PRINTS" id="PR00081">
    <property type="entry name" value="GDHRDH"/>
</dbReference>
<evidence type="ECO:0000259" key="2">
    <source>
        <dbReference type="SMART" id="SM00822"/>
    </source>
</evidence>
<dbReference type="NCBIfam" id="NF005559">
    <property type="entry name" value="PRK07231.1"/>
    <property type="match status" value="1"/>
</dbReference>
<dbReference type="InterPro" id="IPR057326">
    <property type="entry name" value="KR_dom"/>
</dbReference>
<accession>A0ABR1AEK1</accession>
<organism evidence="3 4">
    <name type="scientific">Polyplax serrata</name>
    <name type="common">Common mouse louse</name>
    <dbReference type="NCBI Taxonomy" id="468196"/>
    <lineage>
        <taxon>Eukaryota</taxon>
        <taxon>Metazoa</taxon>
        <taxon>Ecdysozoa</taxon>
        <taxon>Arthropoda</taxon>
        <taxon>Hexapoda</taxon>
        <taxon>Insecta</taxon>
        <taxon>Pterygota</taxon>
        <taxon>Neoptera</taxon>
        <taxon>Paraneoptera</taxon>
        <taxon>Psocodea</taxon>
        <taxon>Troctomorpha</taxon>
        <taxon>Phthiraptera</taxon>
        <taxon>Anoplura</taxon>
        <taxon>Polyplacidae</taxon>
        <taxon>Polyplax</taxon>
    </lineage>
</organism>
<dbReference type="PRINTS" id="PR00080">
    <property type="entry name" value="SDRFAMILY"/>
</dbReference>
<dbReference type="SUPFAM" id="SSF51735">
    <property type="entry name" value="NAD(P)-binding Rossmann-fold domains"/>
    <property type="match status" value="1"/>
</dbReference>
<proteinExistence type="predicted"/>
<keyword evidence="4" id="KW-1185">Reference proteome</keyword>
<comment type="caution">
    <text evidence="3">The sequence shown here is derived from an EMBL/GenBank/DDBJ whole genome shotgun (WGS) entry which is preliminary data.</text>
</comment>
<dbReference type="PANTHER" id="PTHR43975:SF2">
    <property type="entry name" value="EG:BACR7A4.14 PROTEIN-RELATED"/>
    <property type="match status" value="1"/>
</dbReference>
<dbReference type="InterPro" id="IPR002347">
    <property type="entry name" value="SDR_fam"/>
</dbReference>
<keyword evidence="1" id="KW-0560">Oxidoreductase</keyword>
<feature type="domain" description="Ketoreductase" evidence="2">
    <location>
        <begin position="6"/>
        <end position="185"/>
    </location>
</feature>
<dbReference type="PANTHER" id="PTHR43975">
    <property type="entry name" value="ZGC:101858"/>
    <property type="match status" value="1"/>
</dbReference>
<dbReference type="Pfam" id="PF13561">
    <property type="entry name" value="adh_short_C2"/>
    <property type="match status" value="1"/>
</dbReference>
<gene>
    <name evidence="3" type="ORF">RUM44_005287</name>
</gene>
<evidence type="ECO:0000256" key="1">
    <source>
        <dbReference type="ARBA" id="ARBA00023002"/>
    </source>
</evidence>
<dbReference type="InterPro" id="IPR036291">
    <property type="entry name" value="NAD(P)-bd_dom_sf"/>
</dbReference>
<dbReference type="InterPro" id="IPR020904">
    <property type="entry name" value="Sc_DH/Rdtase_CS"/>
</dbReference>
<sequence length="261" mass="27895">MKFSGKVVLVTGASSGIGAATAVHLAGKGAFLSITGRNETNLLKVAEECKAAGCSNPLIVAADLTKESDVRMLIEKTVQRYGKLDVLVNNAGIFEVGTIETTSLDQFDRILNTNIRPVYQLTMLAVPYLIKSKGTVVNVSSVMGSKSFPGFLAYCVSKAALDQFTKCVALELAPKGVRVNSVNPAVIETQIFRRLGIDETTYRAFLTECKKTHALGRPGNPSEVAAAIEFLAGEDSSFITGELLHVDGGRHVMCPVEEINV</sequence>
<dbReference type="EMBL" id="JAWJWF010000051">
    <property type="protein sequence ID" value="KAK6617699.1"/>
    <property type="molecule type" value="Genomic_DNA"/>
</dbReference>
<dbReference type="SMART" id="SM00822">
    <property type="entry name" value="PKS_KR"/>
    <property type="match status" value="1"/>
</dbReference>
<dbReference type="Proteomes" id="UP001359485">
    <property type="component" value="Unassembled WGS sequence"/>
</dbReference>
<name>A0ABR1AEK1_POLSC</name>
<evidence type="ECO:0000313" key="3">
    <source>
        <dbReference type="EMBL" id="KAK6617699.1"/>
    </source>
</evidence>